<evidence type="ECO:0000256" key="2">
    <source>
        <dbReference type="SAM" id="Phobius"/>
    </source>
</evidence>
<name>A0A1F8H1G1_9BACT</name>
<feature type="transmembrane region" description="Helical" evidence="2">
    <location>
        <begin position="6"/>
        <end position="24"/>
    </location>
</feature>
<keyword evidence="2" id="KW-0812">Transmembrane</keyword>
<gene>
    <name evidence="3" type="ORF">A3I92_00530</name>
</gene>
<comment type="caution">
    <text evidence="3">The sequence shown here is derived from an EMBL/GenBank/DDBJ whole genome shotgun (WGS) entry which is preliminary data.</text>
</comment>
<reference evidence="3 4" key="1">
    <citation type="journal article" date="2016" name="Nat. Commun.">
        <title>Thousands of microbial genomes shed light on interconnected biogeochemical processes in an aquifer system.</title>
        <authorList>
            <person name="Anantharaman K."/>
            <person name="Brown C.T."/>
            <person name="Hug L.A."/>
            <person name="Sharon I."/>
            <person name="Castelle C.J."/>
            <person name="Probst A.J."/>
            <person name="Thomas B.C."/>
            <person name="Singh A."/>
            <person name="Wilkins M.J."/>
            <person name="Karaoz U."/>
            <person name="Brodie E.L."/>
            <person name="Williams K.H."/>
            <person name="Hubbard S.S."/>
            <person name="Banfield J.F."/>
        </authorList>
    </citation>
    <scope>NUCLEOTIDE SEQUENCE [LARGE SCALE GENOMIC DNA]</scope>
</reference>
<evidence type="ECO:0000313" key="4">
    <source>
        <dbReference type="Proteomes" id="UP000177676"/>
    </source>
</evidence>
<dbReference type="EMBL" id="MGKS01000034">
    <property type="protein sequence ID" value="OGN31515.1"/>
    <property type="molecule type" value="Genomic_DNA"/>
</dbReference>
<organism evidence="3 4">
    <name type="scientific">Candidatus Yanofskybacteria bacterium RIFCSPLOWO2_02_FULL_43_10b</name>
    <dbReference type="NCBI Taxonomy" id="1802704"/>
    <lineage>
        <taxon>Bacteria</taxon>
        <taxon>Candidatus Yanofskyibacteriota</taxon>
    </lineage>
</organism>
<dbReference type="Proteomes" id="UP000177676">
    <property type="component" value="Unassembled WGS sequence"/>
</dbReference>
<keyword evidence="2" id="KW-1133">Transmembrane helix</keyword>
<proteinExistence type="predicted"/>
<evidence type="ECO:0000313" key="3">
    <source>
        <dbReference type="EMBL" id="OGN31515.1"/>
    </source>
</evidence>
<feature type="region of interest" description="Disordered" evidence="1">
    <location>
        <begin position="63"/>
        <end position="84"/>
    </location>
</feature>
<sequence>MDNKPILVWVLVALVIGLVGGYYFGDNQGFKRAEANLKKIQEEAADKAAAAAAKAANPFQAANPLEGVQDDPFAKTKSILNPFK</sequence>
<evidence type="ECO:0000256" key="1">
    <source>
        <dbReference type="SAM" id="MobiDB-lite"/>
    </source>
</evidence>
<protein>
    <submittedName>
        <fullName evidence="3">Uncharacterized protein</fullName>
    </submittedName>
</protein>
<keyword evidence="2" id="KW-0472">Membrane</keyword>
<dbReference type="AlphaFoldDB" id="A0A1F8H1G1"/>
<accession>A0A1F8H1G1</accession>